<sequence>MSTLDVQAKVRFVLEREAAAIQAIRVDATYEAAIDTLLTCAGKVVTTGMGKAGFLARKFAATLSSTGTPAVFIHPAEAAHGDLGLIAEGDCIVAFSTSGKTLEIVELVELSRHLTSARVICITSHPESELRRLSDVVLDMGVIEEPCPLGLTPSASMAAMSAIGDALALTLMELKGITRRDYGLRHHGGYLGHKARLANDVE</sequence>
<dbReference type="CDD" id="cd05014">
    <property type="entry name" value="SIS_Kpsf"/>
    <property type="match status" value="1"/>
</dbReference>
<dbReference type="InterPro" id="IPR035474">
    <property type="entry name" value="SIS_Kpsf"/>
</dbReference>
<name>A0A8J3E6N1_9PROT</name>
<dbReference type="PROSITE" id="PS51464">
    <property type="entry name" value="SIS"/>
    <property type="match status" value="1"/>
</dbReference>
<dbReference type="PANTHER" id="PTHR42745">
    <property type="match status" value="1"/>
</dbReference>
<feature type="domain" description="SIS" evidence="1">
    <location>
        <begin position="33"/>
        <end position="177"/>
    </location>
</feature>
<dbReference type="SUPFAM" id="SSF53697">
    <property type="entry name" value="SIS domain"/>
    <property type="match status" value="1"/>
</dbReference>
<comment type="caution">
    <text evidence="2">The sequence shown here is derived from an EMBL/GenBank/DDBJ whole genome shotgun (WGS) entry which is preliminary data.</text>
</comment>
<dbReference type="PANTHER" id="PTHR42745:SF1">
    <property type="entry name" value="ARABINOSE 5-PHOSPHATE ISOMERASE KDSD"/>
    <property type="match status" value="1"/>
</dbReference>
<dbReference type="Gene3D" id="3.40.50.10490">
    <property type="entry name" value="Glucose-6-phosphate isomerase like protein, domain 1"/>
    <property type="match status" value="1"/>
</dbReference>
<dbReference type="InterPro" id="IPR050986">
    <property type="entry name" value="GutQ/KpsF_isomerases"/>
</dbReference>
<accession>A0A8J3E6N1</accession>
<dbReference type="GO" id="GO:1901135">
    <property type="term" value="P:carbohydrate derivative metabolic process"/>
    <property type="evidence" value="ECO:0007669"/>
    <property type="project" value="InterPro"/>
</dbReference>
<evidence type="ECO:0000313" key="2">
    <source>
        <dbReference type="EMBL" id="GGF31113.1"/>
    </source>
</evidence>
<dbReference type="AlphaFoldDB" id="A0A8J3E6N1"/>
<evidence type="ECO:0000313" key="3">
    <source>
        <dbReference type="Proteomes" id="UP000646365"/>
    </source>
</evidence>
<dbReference type="InterPro" id="IPR046348">
    <property type="entry name" value="SIS_dom_sf"/>
</dbReference>
<protein>
    <recommendedName>
        <fullName evidence="1">SIS domain-containing protein</fullName>
    </recommendedName>
</protein>
<reference evidence="2" key="2">
    <citation type="submission" date="2020-09" db="EMBL/GenBank/DDBJ databases">
        <authorList>
            <person name="Sun Q."/>
            <person name="Zhou Y."/>
        </authorList>
    </citation>
    <scope>NUCLEOTIDE SEQUENCE</scope>
    <source>
        <strain evidence="2">CGMCC 1.15725</strain>
    </source>
</reference>
<dbReference type="GO" id="GO:0097367">
    <property type="term" value="F:carbohydrate derivative binding"/>
    <property type="evidence" value="ECO:0007669"/>
    <property type="project" value="InterPro"/>
</dbReference>
<evidence type="ECO:0000259" key="1">
    <source>
        <dbReference type="PROSITE" id="PS51464"/>
    </source>
</evidence>
<dbReference type="InterPro" id="IPR001347">
    <property type="entry name" value="SIS_dom"/>
</dbReference>
<organism evidence="2 3">
    <name type="scientific">Aliidongia dinghuensis</name>
    <dbReference type="NCBI Taxonomy" id="1867774"/>
    <lineage>
        <taxon>Bacteria</taxon>
        <taxon>Pseudomonadati</taxon>
        <taxon>Pseudomonadota</taxon>
        <taxon>Alphaproteobacteria</taxon>
        <taxon>Rhodospirillales</taxon>
        <taxon>Dongiaceae</taxon>
        <taxon>Aliidongia</taxon>
    </lineage>
</organism>
<dbReference type="Proteomes" id="UP000646365">
    <property type="component" value="Unassembled WGS sequence"/>
</dbReference>
<gene>
    <name evidence="2" type="ORF">GCM10011611_41560</name>
</gene>
<proteinExistence type="predicted"/>
<dbReference type="EMBL" id="BMJQ01000011">
    <property type="protein sequence ID" value="GGF31113.1"/>
    <property type="molecule type" value="Genomic_DNA"/>
</dbReference>
<keyword evidence="3" id="KW-1185">Reference proteome</keyword>
<reference evidence="2" key="1">
    <citation type="journal article" date="2014" name="Int. J. Syst. Evol. Microbiol.">
        <title>Complete genome sequence of Corynebacterium casei LMG S-19264T (=DSM 44701T), isolated from a smear-ripened cheese.</title>
        <authorList>
            <consortium name="US DOE Joint Genome Institute (JGI-PGF)"/>
            <person name="Walter F."/>
            <person name="Albersmeier A."/>
            <person name="Kalinowski J."/>
            <person name="Ruckert C."/>
        </authorList>
    </citation>
    <scope>NUCLEOTIDE SEQUENCE</scope>
    <source>
        <strain evidence="2">CGMCC 1.15725</strain>
    </source>
</reference>
<dbReference type="RefSeq" id="WP_229743847.1">
    <property type="nucleotide sequence ID" value="NZ_BMJQ01000011.1"/>
</dbReference>
<dbReference type="Pfam" id="PF01380">
    <property type="entry name" value="SIS"/>
    <property type="match status" value="1"/>
</dbReference>